<feature type="transmembrane region" description="Helical" evidence="6">
    <location>
        <begin position="156"/>
        <end position="175"/>
    </location>
</feature>
<organism evidence="8 9">
    <name type="scientific">Tuber borchii</name>
    <name type="common">White truffle</name>
    <dbReference type="NCBI Taxonomy" id="42251"/>
    <lineage>
        <taxon>Eukaryota</taxon>
        <taxon>Fungi</taxon>
        <taxon>Dikarya</taxon>
        <taxon>Ascomycota</taxon>
        <taxon>Pezizomycotina</taxon>
        <taxon>Pezizomycetes</taxon>
        <taxon>Pezizales</taxon>
        <taxon>Tuberaceae</taxon>
        <taxon>Tuber</taxon>
    </lineage>
</organism>
<keyword evidence="3 6" id="KW-0378">Hydrolase</keyword>
<dbReference type="SUPFAM" id="SSF48317">
    <property type="entry name" value="Acid phosphatase/Vanadium-dependent haloperoxidase"/>
    <property type="match status" value="1"/>
</dbReference>
<dbReference type="InterPro" id="IPR036938">
    <property type="entry name" value="PAP2/HPO_sf"/>
</dbReference>
<evidence type="ECO:0000313" key="9">
    <source>
        <dbReference type="Proteomes" id="UP000244722"/>
    </source>
</evidence>
<dbReference type="PANTHER" id="PTHR11247:SF1">
    <property type="entry name" value="DOLICHYLDIPHOSPHATASE 1"/>
    <property type="match status" value="1"/>
</dbReference>
<gene>
    <name evidence="8" type="ORF">B9Z19DRAFT_1076708</name>
</gene>
<evidence type="ECO:0000256" key="1">
    <source>
        <dbReference type="ARBA" id="ARBA00004141"/>
    </source>
</evidence>
<dbReference type="AlphaFoldDB" id="A0A2T7A1R2"/>
<evidence type="ECO:0000313" key="8">
    <source>
        <dbReference type="EMBL" id="PUU81682.1"/>
    </source>
</evidence>
<evidence type="ECO:0000256" key="6">
    <source>
        <dbReference type="RuleBase" id="RU367078"/>
    </source>
</evidence>
<comment type="subcellular location">
    <subcellularLocation>
        <location evidence="6">Endoplasmic reticulum membrane</location>
        <topology evidence="6">Multi-pass membrane protein</topology>
    </subcellularLocation>
    <subcellularLocation>
        <location evidence="1">Membrane</location>
        <topology evidence="1">Multi-pass membrane protein</topology>
    </subcellularLocation>
</comment>
<proteinExistence type="inferred from homology"/>
<dbReference type="UniPathway" id="UPA00378"/>
<dbReference type="GO" id="GO:0006487">
    <property type="term" value="P:protein N-linked glycosylation"/>
    <property type="evidence" value="ECO:0007669"/>
    <property type="project" value="UniProtKB-UniRule"/>
</dbReference>
<comment type="catalytic activity">
    <reaction evidence="6">
        <text>a di-trans,poly-cis-dolichyl diphosphate + H2O = a di-trans,poly-cis-dolichyl phosphate + phosphate + H(+)</text>
        <dbReference type="Rhea" id="RHEA:14385"/>
        <dbReference type="Rhea" id="RHEA-COMP:19498"/>
        <dbReference type="Rhea" id="RHEA-COMP:19506"/>
        <dbReference type="ChEBI" id="CHEBI:15377"/>
        <dbReference type="ChEBI" id="CHEBI:15378"/>
        <dbReference type="ChEBI" id="CHEBI:43474"/>
        <dbReference type="ChEBI" id="CHEBI:57497"/>
        <dbReference type="ChEBI" id="CHEBI:57683"/>
        <dbReference type="EC" id="3.6.1.43"/>
    </reaction>
</comment>
<dbReference type="CDD" id="cd03382">
    <property type="entry name" value="PAP2_dolichyldiphosphatase"/>
    <property type="match status" value="1"/>
</dbReference>
<dbReference type="GO" id="GO:0008610">
    <property type="term" value="P:lipid biosynthetic process"/>
    <property type="evidence" value="ECO:0007669"/>
    <property type="project" value="TreeGrafter"/>
</dbReference>
<protein>
    <recommendedName>
        <fullName evidence="6">Dolichyldiphosphatase</fullName>
        <ecNumber evidence="6">3.6.1.43</ecNumber>
    </recommendedName>
</protein>
<feature type="transmembrane region" description="Helical" evidence="6">
    <location>
        <begin position="124"/>
        <end position="144"/>
    </location>
</feature>
<dbReference type="InterPro" id="IPR000326">
    <property type="entry name" value="PAP2/HPO"/>
</dbReference>
<reference evidence="8 9" key="1">
    <citation type="submission" date="2017-04" db="EMBL/GenBank/DDBJ databases">
        <title>Draft genome sequence of Tuber borchii Vittad., a whitish edible truffle.</title>
        <authorList>
            <consortium name="DOE Joint Genome Institute"/>
            <person name="Murat C."/>
            <person name="Kuo A."/>
            <person name="Barry K.W."/>
            <person name="Clum A."/>
            <person name="Dockter R.B."/>
            <person name="Fauchery L."/>
            <person name="Iotti M."/>
            <person name="Kohler A."/>
            <person name="Labutti K."/>
            <person name="Lindquist E.A."/>
            <person name="Lipzen A."/>
            <person name="Ohm R.A."/>
            <person name="Wang M."/>
            <person name="Grigoriev I.V."/>
            <person name="Zambonelli A."/>
            <person name="Martin F.M."/>
        </authorList>
    </citation>
    <scope>NUCLEOTIDE SEQUENCE [LARGE SCALE GENOMIC DNA]</scope>
    <source>
        <strain evidence="8 9">Tbo3840</strain>
    </source>
</reference>
<evidence type="ECO:0000256" key="4">
    <source>
        <dbReference type="ARBA" id="ARBA00022989"/>
    </source>
</evidence>
<dbReference type="GO" id="GO:0047874">
    <property type="term" value="F:dolichyldiphosphatase activity"/>
    <property type="evidence" value="ECO:0007669"/>
    <property type="project" value="UniProtKB-UniRule"/>
</dbReference>
<dbReference type="OrthoDB" id="302705at2759"/>
<comment type="similarity">
    <text evidence="6">Belongs to the dolichyldiphosphatase family.</text>
</comment>
<dbReference type="EC" id="3.6.1.43" evidence="6"/>
<comment type="caution">
    <text evidence="8">The sequence shown here is derived from an EMBL/GenBank/DDBJ whole genome shotgun (WGS) entry which is preliminary data.</text>
</comment>
<feature type="transmembrane region" description="Helical" evidence="6">
    <location>
        <begin position="93"/>
        <end position="112"/>
    </location>
</feature>
<evidence type="ECO:0000259" key="7">
    <source>
        <dbReference type="SMART" id="SM00014"/>
    </source>
</evidence>
<dbReference type="Gene3D" id="1.20.144.10">
    <property type="entry name" value="Phosphatidic acid phosphatase type 2/haloperoxidase"/>
    <property type="match status" value="1"/>
</dbReference>
<dbReference type="SMART" id="SM00014">
    <property type="entry name" value="acidPPc"/>
    <property type="match status" value="1"/>
</dbReference>
<dbReference type="GO" id="GO:0005789">
    <property type="term" value="C:endoplasmic reticulum membrane"/>
    <property type="evidence" value="ECO:0007669"/>
    <property type="project" value="UniProtKB-SubCell"/>
</dbReference>
<sequence length="245" mass="27823">MAEEHFEPPLTSLSFSHVYYNPDDPVSLLCAWLALLPQALGVSYATLVIAQREIEVLLMFAGQLSCEAVNWALKRYFKQGRPKRMYGKGYGMPSSHAQFMAFFAVYFSLWIHRRSKGFNPMARWALSGGILTVSAAVALSRIYLSYHTVGQVACGYFIGALFAVVWFSVTAWMRVTDLGGQGGMFDWITGGRRLWELVMWVGELGYVKDLCTEVDIVRWEWEVWRRGALGVADGARILQEERKRK</sequence>
<evidence type="ECO:0000256" key="5">
    <source>
        <dbReference type="ARBA" id="ARBA00023136"/>
    </source>
</evidence>
<feature type="transmembrane region" description="Helical" evidence="6">
    <location>
        <begin position="26"/>
        <end position="49"/>
    </location>
</feature>
<evidence type="ECO:0000256" key="3">
    <source>
        <dbReference type="ARBA" id="ARBA00022801"/>
    </source>
</evidence>
<dbReference type="Proteomes" id="UP000244722">
    <property type="component" value="Unassembled WGS sequence"/>
</dbReference>
<dbReference type="Pfam" id="PF01569">
    <property type="entry name" value="PAP2"/>
    <property type="match status" value="1"/>
</dbReference>
<keyword evidence="2 6" id="KW-0812">Transmembrane</keyword>
<keyword evidence="4 6" id="KW-1133">Transmembrane helix</keyword>
<dbReference type="STRING" id="42251.A0A2T7A1R2"/>
<dbReference type="EMBL" id="NESQ01000042">
    <property type="protein sequence ID" value="PUU81682.1"/>
    <property type="molecule type" value="Genomic_DNA"/>
</dbReference>
<keyword evidence="6" id="KW-0256">Endoplasmic reticulum</keyword>
<comment type="function">
    <text evidence="6">Required for efficient N-glycosylation. Necessary for maintaining optimal levels of dolichol-linked oligosaccharides. Hydrolyzes dolichyl pyrophosphate at a very high rate and dolichyl monophosphate at a much lower rate. Does not act on phosphatidate.</text>
</comment>
<keyword evidence="9" id="KW-1185">Reference proteome</keyword>
<dbReference type="PANTHER" id="PTHR11247">
    <property type="entry name" value="PALMITOYL-PROTEIN THIOESTERASE/DOLICHYLDIPHOSPHATASE 1"/>
    <property type="match status" value="1"/>
</dbReference>
<name>A0A2T7A1R2_TUBBO</name>
<feature type="domain" description="Phosphatidic acid phosphatase type 2/haloperoxidase" evidence="7">
    <location>
        <begin position="56"/>
        <end position="167"/>
    </location>
</feature>
<accession>A0A2T7A1R2</accession>
<evidence type="ECO:0000256" key="2">
    <source>
        <dbReference type="ARBA" id="ARBA00022692"/>
    </source>
</evidence>
<keyword evidence="5 6" id="KW-0472">Membrane</keyword>
<comment type="pathway">
    <text evidence="6">Protein modification; protein glycosylation.</text>
</comment>
<dbReference type="InterPro" id="IPR039667">
    <property type="entry name" value="Dolichyldiphosphatase_PAP2"/>
</dbReference>